<dbReference type="AlphaFoldDB" id="A0A7J8GBS4"/>
<comment type="caution">
    <text evidence="2">The sequence shown here is derived from an EMBL/GenBank/DDBJ whole genome shotgun (WGS) entry which is preliminary data.</text>
</comment>
<dbReference type="EMBL" id="JACASE010000006">
    <property type="protein sequence ID" value="KAF6456932.1"/>
    <property type="molecule type" value="Genomic_DNA"/>
</dbReference>
<dbReference type="PROSITE" id="PS51257">
    <property type="entry name" value="PROKAR_LIPOPROTEIN"/>
    <property type="match status" value="1"/>
</dbReference>
<accession>A0A7J8GBS4</accession>
<organism evidence="2 3">
    <name type="scientific">Rousettus aegyptiacus</name>
    <name type="common">Egyptian fruit bat</name>
    <name type="synonym">Pteropus aegyptiacus</name>
    <dbReference type="NCBI Taxonomy" id="9407"/>
    <lineage>
        <taxon>Eukaryota</taxon>
        <taxon>Metazoa</taxon>
        <taxon>Chordata</taxon>
        <taxon>Craniata</taxon>
        <taxon>Vertebrata</taxon>
        <taxon>Euteleostomi</taxon>
        <taxon>Mammalia</taxon>
        <taxon>Eutheria</taxon>
        <taxon>Laurasiatheria</taxon>
        <taxon>Chiroptera</taxon>
        <taxon>Yinpterochiroptera</taxon>
        <taxon>Pteropodoidea</taxon>
        <taxon>Pteropodidae</taxon>
        <taxon>Rousettinae</taxon>
        <taxon>Rousettus</taxon>
    </lineage>
</organism>
<evidence type="ECO:0000313" key="2">
    <source>
        <dbReference type="EMBL" id="KAF6456932.1"/>
    </source>
</evidence>
<evidence type="ECO:0000256" key="1">
    <source>
        <dbReference type="SAM" id="MobiDB-lite"/>
    </source>
</evidence>
<sequence>MARSPHRASLAQLSAPVLGGGGCGKGNGSPNVGVMCSDGSEGESKLLHTTRKEGKQAGPMGAGGGGEHAGVLLGFMHPPSPRAPQSPFRGCFLLKPPQSRSRSSEGGSQAERWLSKSCLPASLFASALCERGLGRGSASPRSPRWPCCQPATARSRGPQLPMCHVRLAWKGSPWACPDLWAAEGDAQARGCGHVSLLTGQHPDWKPSCRTKAHTHAGPRGPNGAPHSPASSSAPPPQWPPYFLLRAVPCTRSADFLPWGLAALEGQGRRTGR</sequence>
<protein>
    <submittedName>
        <fullName evidence="2">Uncharacterized protein</fullName>
    </submittedName>
</protein>
<keyword evidence="3" id="KW-1185">Reference proteome</keyword>
<gene>
    <name evidence="2" type="ORF">HJG63_011563</name>
</gene>
<evidence type="ECO:0000313" key="3">
    <source>
        <dbReference type="Proteomes" id="UP000593571"/>
    </source>
</evidence>
<feature type="region of interest" description="Disordered" evidence="1">
    <location>
        <begin position="134"/>
        <end position="156"/>
    </location>
</feature>
<reference evidence="2 3" key="1">
    <citation type="journal article" date="2020" name="Nature">
        <title>Six reference-quality genomes reveal evolution of bat adaptations.</title>
        <authorList>
            <person name="Jebb D."/>
            <person name="Huang Z."/>
            <person name="Pippel M."/>
            <person name="Hughes G.M."/>
            <person name="Lavrichenko K."/>
            <person name="Devanna P."/>
            <person name="Winkler S."/>
            <person name="Jermiin L.S."/>
            <person name="Skirmuntt E.C."/>
            <person name="Katzourakis A."/>
            <person name="Burkitt-Gray L."/>
            <person name="Ray D.A."/>
            <person name="Sullivan K.A.M."/>
            <person name="Roscito J.G."/>
            <person name="Kirilenko B.M."/>
            <person name="Davalos L.M."/>
            <person name="Corthals A.P."/>
            <person name="Power M.L."/>
            <person name="Jones G."/>
            <person name="Ransome R.D."/>
            <person name="Dechmann D.K.N."/>
            <person name="Locatelli A.G."/>
            <person name="Puechmaille S.J."/>
            <person name="Fedrigo O."/>
            <person name="Jarvis E.D."/>
            <person name="Hiller M."/>
            <person name="Vernes S.C."/>
            <person name="Myers E.W."/>
            <person name="Teeling E.C."/>
        </authorList>
    </citation>
    <scope>NUCLEOTIDE SEQUENCE [LARGE SCALE GENOMIC DNA]</scope>
    <source>
        <strain evidence="2">MRouAeg1</strain>
        <tissue evidence="2">Muscle</tissue>
    </source>
</reference>
<feature type="region of interest" description="Disordered" evidence="1">
    <location>
        <begin position="204"/>
        <end position="235"/>
    </location>
</feature>
<feature type="compositionally biased region" description="Low complexity" evidence="1">
    <location>
        <begin position="221"/>
        <end position="232"/>
    </location>
</feature>
<name>A0A7J8GBS4_ROUAE</name>
<dbReference type="Proteomes" id="UP000593571">
    <property type="component" value="Unassembled WGS sequence"/>
</dbReference>
<proteinExistence type="predicted"/>